<organism evidence="3">
    <name type="scientific">Aerophobetes bacterium</name>
    <dbReference type="NCBI Taxonomy" id="2030807"/>
    <lineage>
        <taxon>Bacteria</taxon>
        <taxon>Candidatus Aerophobota</taxon>
    </lineage>
</organism>
<gene>
    <name evidence="3" type="ORF">ENL39_04510</name>
</gene>
<dbReference type="PRINTS" id="PR00411">
    <property type="entry name" value="PNDRDTASEI"/>
</dbReference>
<dbReference type="SUPFAM" id="SSF51905">
    <property type="entry name" value="FAD/NAD(P)-binding domain"/>
    <property type="match status" value="1"/>
</dbReference>
<dbReference type="GO" id="GO:0016491">
    <property type="term" value="F:oxidoreductase activity"/>
    <property type="evidence" value="ECO:0007669"/>
    <property type="project" value="UniProtKB-KW"/>
</dbReference>
<protein>
    <submittedName>
        <fullName evidence="3">FAD-dependent oxidoreductase</fullName>
    </submittedName>
</protein>
<dbReference type="Gene3D" id="3.50.50.60">
    <property type="entry name" value="FAD/NAD(P)-binding domain"/>
    <property type="match status" value="2"/>
</dbReference>
<dbReference type="PANTHER" id="PTHR42949">
    <property type="entry name" value="ANAEROBIC GLYCEROL-3-PHOSPHATE DEHYDROGENASE SUBUNIT B"/>
    <property type="match status" value="1"/>
</dbReference>
<dbReference type="AlphaFoldDB" id="A0A7V5LZ60"/>
<sequence length="415" mass="45671">MRKVKADVVVIGAGPAGLAAALQAKRSGARQVLILDRNDELGGILPQCIHNGFGLHRFKEDLTGPEYAERFIGEVEREKINVELDTIVLEINPQKEILATNKKEGIFKIKAKSVVLAMGCRERTRQMLCIPGTRPAGILTAGLAQEWVNLKGYLPGKEIVILGSGDIGLIMARRFTLEGAVVRAVVEIMPYPGGLIRNVVQCLEDFNIPLLLEHTVTFIHGKERVEGVTVAKVNSKKKICPGTERFIPCDTLVLSVGLIPENELSSRAGISIDPATGGPFVDEKMQTSIEGIFACGNVVQVQDLVDYVSYQGEIAGENAALYALGKLTPPKKVIRLKKGRNIGSLVPQFIFGQRKVALFMRVKEPEEKVMLKVGKNLKKKRLSMVKPNQMIFWEIPFGDLKLDEVKELEISITKD</sequence>
<dbReference type="EMBL" id="DRTT01000126">
    <property type="protein sequence ID" value="HHF98731.1"/>
    <property type="molecule type" value="Genomic_DNA"/>
</dbReference>
<dbReference type="InterPro" id="IPR036188">
    <property type="entry name" value="FAD/NAD-bd_sf"/>
</dbReference>
<feature type="domain" description="FAD/NAD(P)-binding" evidence="2">
    <location>
        <begin position="7"/>
        <end position="303"/>
    </location>
</feature>
<evidence type="ECO:0000256" key="1">
    <source>
        <dbReference type="ARBA" id="ARBA00023002"/>
    </source>
</evidence>
<dbReference type="Pfam" id="PF07992">
    <property type="entry name" value="Pyr_redox_2"/>
    <property type="match status" value="1"/>
</dbReference>
<accession>A0A7V5LZ60</accession>
<proteinExistence type="predicted"/>
<evidence type="ECO:0000313" key="3">
    <source>
        <dbReference type="EMBL" id="HHF98731.1"/>
    </source>
</evidence>
<evidence type="ECO:0000259" key="2">
    <source>
        <dbReference type="Pfam" id="PF07992"/>
    </source>
</evidence>
<name>A0A7V5LZ60_UNCAE</name>
<keyword evidence="1" id="KW-0560">Oxidoreductase</keyword>
<dbReference type="Proteomes" id="UP000886070">
    <property type="component" value="Unassembled WGS sequence"/>
</dbReference>
<dbReference type="PRINTS" id="PR00368">
    <property type="entry name" value="FADPNR"/>
</dbReference>
<dbReference type="InterPro" id="IPR023753">
    <property type="entry name" value="FAD/NAD-binding_dom"/>
</dbReference>
<comment type="caution">
    <text evidence="3">The sequence shown here is derived from an EMBL/GenBank/DDBJ whole genome shotgun (WGS) entry which is preliminary data.</text>
</comment>
<dbReference type="InterPro" id="IPR051691">
    <property type="entry name" value="Metab_Enz_Cyan_OpOx_G3PDH"/>
</dbReference>
<dbReference type="PANTHER" id="PTHR42949:SF3">
    <property type="entry name" value="ANAEROBIC GLYCEROL-3-PHOSPHATE DEHYDROGENASE SUBUNIT B"/>
    <property type="match status" value="1"/>
</dbReference>
<reference evidence="3" key="1">
    <citation type="journal article" date="2020" name="mSystems">
        <title>Genome- and Community-Level Interaction Insights into Carbon Utilization and Element Cycling Functions of Hydrothermarchaeota in Hydrothermal Sediment.</title>
        <authorList>
            <person name="Zhou Z."/>
            <person name="Liu Y."/>
            <person name="Xu W."/>
            <person name="Pan J."/>
            <person name="Luo Z.H."/>
            <person name="Li M."/>
        </authorList>
    </citation>
    <scope>NUCLEOTIDE SEQUENCE [LARGE SCALE GENOMIC DNA]</scope>
    <source>
        <strain evidence="3">HyVt-92</strain>
    </source>
</reference>